<dbReference type="Gene3D" id="3.40.50.300">
    <property type="entry name" value="P-loop containing nucleotide triphosphate hydrolases"/>
    <property type="match status" value="1"/>
</dbReference>
<protein>
    <recommendedName>
        <fullName evidence="5">Rab subfamily protein of small gtpase</fullName>
    </recommendedName>
</protein>
<proteinExistence type="predicted"/>
<dbReference type="InterPro" id="IPR001806">
    <property type="entry name" value="Small_GTPase"/>
</dbReference>
<gene>
    <name evidence="3" type="ORF">V5799_023250</name>
</gene>
<dbReference type="SMART" id="SM00175">
    <property type="entry name" value="RAB"/>
    <property type="match status" value="1"/>
</dbReference>
<evidence type="ECO:0000256" key="1">
    <source>
        <dbReference type="ARBA" id="ARBA00022741"/>
    </source>
</evidence>
<name>A0AAQ4FIC1_AMBAM</name>
<organism evidence="3 4">
    <name type="scientific">Amblyomma americanum</name>
    <name type="common">Lone star tick</name>
    <dbReference type="NCBI Taxonomy" id="6943"/>
    <lineage>
        <taxon>Eukaryota</taxon>
        <taxon>Metazoa</taxon>
        <taxon>Ecdysozoa</taxon>
        <taxon>Arthropoda</taxon>
        <taxon>Chelicerata</taxon>
        <taxon>Arachnida</taxon>
        <taxon>Acari</taxon>
        <taxon>Parasitiformes</taxon>
        <taxon>Ixodida</taxon>
        <taxon>Ixodoidea</taxon>
        <taxon>Ixodidae</taxon>
        <taxon>Amblyomminae</taxon>
        <taxon>Amblyomma</taxon>
    </lineage>
</organism>
<accession>A0AAQ4FIC1</accession>
<dbReference type="PRINTS" id="PR00449">
    <property type="entry name" value="RASTRNSFRMNG"/>
</dbReference>
<dbReference type="InterPro" id="IPR027417">
    <property type="entry name" value="P-loop_NTPase"/>
</dbReference>
<evidence type="ECO:0000313" key="4">
    <source>
        <dbReference type="Proteomes" id="UP001321473"/>
    </source>
</evidence>
<dbReference type="PROSITE" id="PS51419">
    <property type="entry name" value="RAB"/>
    <property type="match status" value="1"/>
</dbReference>
<evidence type="ECO:0000313" key="3">
    <source>
        <dbReference type="EMBL" id="KAK8786979.1"/>
    </source>
</evidence>
<dbReference type="NCBIfam" id="TIGR00231">
    <property type="entry name" value="small_GTP"/>
    <property type="match status" value="1"/>
</dbReference>
<evidence type="ECO:0008006" key="5">
    <source>
        <dbReference type="Google" id="ProtNLM"/>
    </source>
</evidence>
<dbReference type="FunFam" id="3.40.50.300:FF:001447">
    <property type="entry name" value="Ras-related protein Rab-1B"/>
    <property type="match status" value="1"/>
</dbReference>
<dbReference type="SMART" id="SM00173">
    <property type="entry name" value="RAS"/>
    <property type="match status" value="1"/>
</dbReference>
<dbReference type="InterPro" id="IPR050227">
    <property type="entry name" value="Rab"/>
</dbReference>
<keyword evidence="1" id="KW-0547">Nucleotide-binding</keyword>
<keyword evidence="2" id="KW-0342">GTP-binding</keyword>
<dbReference type="InterPro" id="IPR005225">
    <property type="entry name" value="Small_GTP-bd"/>
</dbReference>
<dbReference type="Proteomes" id="UP001321473">
    <property type="component" value="Unassembled WGS sequence"/>
</dbReference>
<dbReference type="SMART" id="SM00174">
    <property type="entry name" value="RHO"/>
    <property type="match status" value="1"/>
</dbReference>
<dbReference type="PANTHER" id="PTHR47977">
    <property type="entry name" value="RAS-RELATED PROTEIN RAB"/>
    <property type="match status" value="1"/>
</dbReference>
<reference evidence="3 4" key="1">
    <citation type="journal article" date="2023" name="Arcadia Sci">
        <title>De novo assembly of a long-read Amblyomma americanum tick genome.</title>
        <authorList>
            <person name="Chou S."/>
            <person name="Poskanzer K.E."/>
            <person name="Rollins M."/>
            <person name="Thuy-Boun P.S."/>
        </authorList>
    </citation>
    <scope>NUCLEOTIDE SEQUENCE [LARGE SCALE GENOMIC DNA]</scope>
    <source>
        <strain evidence="3">F_SG_1</strain>
        <tissue evidence="3">Salivary glands</tissue>
    </source>
</reference>
<dbReference type="GO" id="GO:0003924">
    <property type="term" value="F:GTPase activity"/>
    <property type="evidence" value="ECO:0007669"/>
    <property type="project" value="InterPro"/>
</dbReference>
<sequence length="180" mass="19966">MGRCQEDTFTEGYKLTVGVDFKIKTIKLHGKTIKLQIWDTAGEERFYSITSCFYRGAHGIIVVYDVTNQKSFESVHKWFSEVDRNASVHVSKLLVGSKNDLTSDKVVNYNTAKKLADHMGIAFLETSSKDAVNVQQAFLSLASDIQSRVVRLMGDGNSQSDSGTINPGVSVEPYSFGCCY</sequence>
<dbReference type="EMBL" id="JARKHS020002241">
    <property type="protein sequence ID" value="KAK8786979.1"/>
    <property type="molecule type" value="Genomic_DNA"/>
</dbReference>
<evidence type="ECO:0000256" key="2">
    <source>
        <dbReference type="ARBA" id="ARBA00023134"/>
    </source>
</evidence>
<dbReference type="GO" id="GO:0005525">
    <property type="term" value="F:GTP binding"/>
    <property type="evidence" value="ECO:0007669"/>
    <property type="project" value="UniProtKB-KW"/>
</dbReference>
<dbReference type="PROSITE" id="PS51421">
    <property type="entry name" value="RAS"/>
    <property type="match status" value="1"/>
</dbReference>
<dbReference type="SUPFAM" id="SSF52540">
    <property type="entry name" value="P-loop containing nucleoside triphosphate hydrolases"/>
    <property type="match status" value="1"/>
</dbReference>
<comment type="caution">
    <text evidence="3">The sequence shown here is derived from an EMBL/GenBank/DDBJ whole genome shotgun (WGS) entry which is preliminary data.</text>
</comment>
<keyword evidence="4" id="KW-1185">Reference proteome</keyword>
<dbReference type="AlphaFoldDB" id="A0AAQ4FIC1"/>
<dbReference type="Pfam" id="PF00071">
    <property type="entry name" value="Ras"/>
    <property type="match status" value="1"/>
</dbReference>